<dbReference type="PANTHER" id="PTHR43462:SF1">
    <property type="entry name" value="ALANYL-TRNA EDITING PROTEIN AARSD1"/>
    <property type="match status" value="1"/>
</dbReference>
<dbReference type="GO" id="GO:0046872">
    <property type="term" value="F:metal ion binding"/>
    <property type="evidence" value="ECO:0007669"/>
    <property type="project" value="UniProtKB-KW"/>
</dbReference>
<keyword evidence="5" id="KW-0175">Coiled coil</keyword>
<dbReference type="OrthoDB" id="9812949at2"/>
<evidence type="ECO:0000256" key="4">
    <source>
        <dbReference type="ARBA" id="ARBA00022833"/>
    </source>
</evidence>
<dbReference type="RefSeq" id="WP_135271111.1">
    <property type="nucleotide sequence ID" value="NZ_SRIB01000007.1"/>
</dbReference>
<reference evidence="7 8" key="1">
    <citation type="submission" date="2019-03" db="EMBL/GenBank/DDBJ databases">
        <title>Draft genome sequence data and analysis of a Fermenting Bacterium, Soehngenia longevitae strain 1933PT, isolated from petroleum reservoir in Azerbaijan.</title>
        <authorList>
            <person name="Grouzdev D.S."/>
            <person name="Bidzhieva S.K."/>
            <person name="Sokolova D.S."/>
            <person name="Tourova T.P."/>
            <person name="Poltaraus A.B."/>
            <person name="Nazina T.N."/>
        </authorList>
    </citation>
    <scope>NUCLEOTIDE SEQUENCE [LARGE SCALE GENOMIC DNA]</scope>
    <source>
        <strain evidence="7 8">1933P</strain>
    </source>
</reference>
<dbReference type="SMART" id="SM00863">
    <property type="entry name" value="tRNA_SAD"/>
    <property type="match status" value="1"/>
</dbReference>
<evidence type="ECO:0000259" key="6">
    <source>
        <dbReference type="PROSITE" id="PS50860"/>
    </source>
</evidence>
<dbReference type="EMBL" id="SRIB01000007">
    <property type="protein sequence ID" value="TFZ40039.1"/>
    <property type="molecule type" value="Genomic_DNA"/>
</dbReference>
<keyword evidence="8" id="KW-1185">Reference proteome</keyword>
<dbReference type="GO" id="GO:0002161">
    <property type="term" value="F:aminoacyl-tRNA deacylase activity"/>
    <property type="evidence" value="ECO:0007669"/>
    <property type="project" value="UniProtKB-ARBA"/>
</dbReference>
<comment type="cofactor">
    <cofactor evidence="1">
        <name>Zn(2+)</name>
        <dbReference type="ChEBI" id="CHEBI:29105"/>
    </cofactor>
</comment>
<protein>
    <recommendedName>
        <fullName evidence="6">Alanyl-transfer RNA synthetases family profile domain-containing protein</fullName>
    </recommendedName>
</protein>
<dbReference type="GO" id="GO:0005737">
    <property type="term" value="C:cytoplasm"/>
    <property type="evidence" value="ECO:0007669"/>
    <property type="project" value="UniProtKB-SubCell"/>
</dbReference>
<gene>
    <name evidence="7" type="ORF">E4100_05925</name>
</gene>
<evidence type="ECO:0000313" key="7">
    <source>
        <dbReference type="EMBL" id="TFZ40039.1"/>
    </source>
</evidence>
<dbReference type="GO" id="GO:0003676">
    <property type="term" value="F:nucleic acid binding"/>
    <property type="evidence" value="ECO:0007669"/>
    <property type="project" value="InterPro"/>
</dbReference>
<dbReference type="InterPro" id="IPR018165">
    <property type="entry name" value="Ala-tRNA-synth_IIc_core"/>
</dbReference>
<dbReference type="SUPFAM" id="SSF55186">
    <property type="entry name" value="ThrRS/AlaRS common domain"/>
    <property type="match status" value="1"/>
</dbReference>
<evidence type="ECO:0000256" key="5">
    <source>
        <dbReference type="SAM" id="Coils"/>
    </source>
</evidence>
<dbReference type="Gene3D" id="3.30.980.10">
    <property type="entry name" value="Threonyl-trna Synthetase, Chain A, domain 2"/>
    <property type="match status" value="1"/>
</dbReference>
<evidence type="ECO:0000256" key="2">
    <source>
        <dbReference type="ARBA" id="ARBA00004496"/>
    </source>
</evidence>
<name>A0A4Z0D5G7_9FIRM</name>
<dbReference type="InterPro" id="IPR012947">
    <property type="entry name" value="tRNA_SAD"/>
</dbReference>
<dbReference type="GO" id="GO:0004813">
    <property type="term" value="F:alanine-tRNA ligase activity"/>
    <property type="evidence" value="ECO:0007669"/>
    <property type="project" value="InterPro"/>
</dbReference>
<dbReference type="InterPro" id="IPR009000">
    <property type="entry name" value="Transl_B-barrel_sf"/>
</dbReference>
<keyword evidence="4" id="KW-0862">Zinc</keyword>
<evidence type="ECO:0000313" key="8">
    <source>
        <dbReference type="Proteomes" id="UP000298381"/>
    </source>
</evidence>
<feature type="domain" description="Alanyl-transfer RNA synthetases family profile" evidence="6">
    <location>
        <begin position="1"/>
        <end position="236"/>
    </location>
</feature>
<proteinExistence type="predicted"/>
<dbReference type="SUPFAM" id="SSF50447">
    <property type="entry name" value="Translation proteins"/>
    <property type="match status" value="1"/>
</dbReference>
<dbReference type="InterPro" id="IPR018163">
    <property type="entry name" value="Thr/Ala-tRNA-synth_IIc_edit"/>
</dbReference>
<dbReference type="GO" id="GO:0006419">
    <property type="term" value="P:alanyl-tRNA aminoacylation"/>
    <property type="evidence" value="ECO:0007669"/>
    <property type="project" value="InterPro"/>
</dbReference>
<accession>A0A4Z0D5G7</accession>
<comment type="caution">
    <text evidence="7">The sequence shown here is derived from an EMBL/GenBank/DDBJ whole genome shotgun (WGS) entry which is preliminary data.</text>
</comment>
<dbReference type="AlphaFoldDB" id="A0A4Z0D5G7"/>
<organism evidence="7 8">
    <name type="scientific">Soehngenia longivitae</name>
    <dbReference type="NCBI Taxonomy" id="2562294"/>
    <lineage>
        <taxon>Bacteria</taxon>
        <taxon>Bacillati</taxon>
        <taxon>Bacillota</taxon>
        <taxon>Tissierellia</taxon>
        <taxon>Tissierellales</taxon>
        <taxon>Tissierellaceae</taxon>
        <taxon>Soehngenia</taxon>
    </lineage>
</organism>
<dbReference type="GO" id="GO:0005524">
    <property type="term" value="F:ATP binding"/>
    <property type="evidence" value="ECO:0007669"/>
    <property type="project" value="InterPro"/>
</dbReference>
<evidence type="ECO:0000256" key="1">
    <source>
        <dbReference type="ARBA" id="ARBA00001947"/>
    </source>
</evidence>
<dbReference type="Pfam" id="PF07973">
    <property type="entry name" value="tRNA_SAD"/>
    <property type="match status" value="1"/>
</dbReference>
<comment type="subcellular location">
    <subcellularLocation>
        <location evidence="2">Cytoplasm</location>
    </subcellularLocation>
</comment>
<keyword evidence="3" id="KW-0479">Metal-binding</keyword>
<dbReference type="Gene3D" id="2.40.30.130">
    <property type="match status" value="1"/>
</dbReference>
<evidence type="ECO:0000256" key="3">
    <source>
        <dbReference type="ARBA" id="ARBA00022723"/>
    </source>
</evidence>
<dbReference type="Proteomes" id="UP000298381">
    <property type="component" value="Unassembled WGS sequence"/>
</dbReference>
<dbReference type="PROSITE" id="PS50860">
    <property type="entry name" value="AA_TRNA_LIGASE_II_ALA"/>
    <property type="match status" value="1"/>
</dbReference>
<feature type="coiled-coil region" evidence="5">
    <location>
        <begin position="259"/>
        <end position="286"/>
    </location>
</feature>
<dbReference type="InterPro" id="IPR051335">
    <property type="entry name" value="Alanyl-tRNA_Editing_Enzymes"/>
</dbReference>
<dbReference type="PANTHER" id="PTHR43462">
    <property type="entry name" value="ALANYL-TRNA EDITING PROTEIN"/>
    <property type="match status" value="1"/>
</dbReference>
<sequence>MSNKIYWENPYLTNIDASVTEKYLKDGKCYLKLDKTIFYPNFSGGQPRDYGYINDIEVIDVYEDDTDIVHVLNRNIDNLDVKLSIDFERRFDHMQQHTSQHILSAAFYKIFNWQTESFHMGNEYSTIDLSAKDINENEIQKAEILANKIIQSNFKVSFYLVDKDGVKNMLIRKNVPIEKNIRIVEIEGLDYSICAGTHVSSTGEIGLVKIIGFEKNKSMIRIKFIAGQRALNHYLKMYSIINNIRKNFSTNEYNLTNKVNEVLEYNKSLEKHNRKLKNKIVELKTFELISKVKKINNYKFIIESFSDEDSIYVDSIRRNISNSHDDIFQIYTLESPNGMLFTISKPKLLKIDMKNVFDELSQIYEIKGGGSNDIIQGNLDGGFLDDFLNSAILVIIDMLTKKN</sequence>